<accession>A0A4S1WB21</accession>
<sequence length="132" mass="14377">MILALALALTGAPEPAPLAVVAAMFDAFNRHDAAAMAKLYAADVRLTSSDFCHPRGRADVERTYRALFAEFPDIRDEVAQMVAEGDRVAVRFTAVSRKAGMRLPIQTMLRVRAGLIVEDDTLFDTGGRPCQP</sequence>
<proteinExistence type="predicted"/>
<comment type="caution">
    <text evidence="2">The sequence shown here is derived from an EMBL/GenBank/DDBJ whole genome shotgun (WGS) entry which is preliminary data.</text>
</comment>
<dbReference type="OrthoDB" id="9800684at2"/>
<evidence type="ECO:0000313" key="3">
    <source>
        <dbReference type="Proteomes" id="UP000309848"/>
    </source>
</evidence>
<dbReference type="AlphaFoldDB" id="A0A4S1WB21"/>
<organism evidence="2 3">
    <name type="scientific">Sphingomonas naasensis</name>
    <dbReference type="NCBI Taxonomy" id="1344951"/>
    <lineage>
        <taxon>Bacteria</taxon>
        <taxon>Pseudomonadati</taxon>
        <taxon>Pseudomonadota</taxon>
        <taxon>Alphaproteobacteria</taxon>
        <taxon>Sphingomonadales</taxon>
        <taxon>Sphingomonadaceae</taxon>
        <taxon>Sphingomonas</taxon>
    </lineage>
</organism>
<dbReference type="InterPro" id="IPR037401">
    <property type="entry name" value="SnoaL-like"/>
</dbReference>
<evidence type="ECO:0000259" key="1">
    <source>
        <dbReference type="Pfam" id="PF12680"/>
    </source>
</evidence>
<dbReference type="Proteomes" id="UP000309848">
    <property type="component" value="Unassembled WGS sequence"/>
</dbReference>
<dbReference type="SUPFAM" id="SSF54427">
    <property type="entry name" value="NTF2-like"/>
    <property type="match status" value="1"/>
</dbReference>
<dbReference type="EMBL" id="SRXU01000009">
    <property type="protein sequence ID" value="TGX38657.1"/>
    <property type="molecule type" value="Genomic_DNA"/>
</dbReference>
<name>A0A4S1WB21_9SPHN</name>
<dbReference type="RefSeq" id="WP_135986952.1">
    <property type="nucleotide sequence ID" value="NZ_JAASQM010000003.1"/>
</dbReference>
<dbReference type="Gene3D" id="3.10.450.50">
    <property type="match status" value="1"/>
</dbReference>
<dbReference type="InterPro" id="IPR032710">
    <property type="entry name" value="NTF2-like_dom_sf"/>
</dbReference>
<evidence type="ECO:0000313" key="2">
    <source>
        <dbReference type="EMBL" id="TGX38657.1"/>
    </source>
</evidence>
<gene>
    <name evidence="2" type="ORF">E5A74_17615</name>
</gene>
<reference evidence="2 3" key="1">
    <citation type="submission" date="2019-04" db="EMBL/GenBank/DDBJ databases">
        <title>Sphingomonas psychrotolerans sp. nov., isolated from soil in the Tianshan Mountains, Xinjiang, China.</title>
        <authorList>
            <person name="Luo Y."/>
            <person name="Sheng H."/>
        </authorList>
    </citation>
    <scope>NUCLEOTIDE SEQUENCE [LARGE SCALE GENOMIC DNA]</scope>
    <source>
        <strain evidence="2 3">KIS18-15</strain>
    </source>
</reference>
<keyword evidence="3" id="KW-1185">Reference proteome</keyword>
<feature type="domain" description="SnoaL-like" evidence="1">
    <location>
        <begin position="21"/>
        <end position="118"/>
    </location>
</feature>
<dbReference type="Pfam" id="PF12680">
    <property type="entry name" value="SnoaL_2"/>
    <property type="match status" value="1"/>
</dbReference>
<protein>
    <submittedName>
        <fullName evidence="2">Nuclear transport factor 2 family protein</fullName>
    </submittedName>
</protein>